<reference evidence="1" key="1">
    <citation type="submission" date="2021-01" db="EMBL/GenBank/DDBJ databases">
        <authorList>
            <person name="Corre E."/>
            <person name="Pelletier E."/>
            <person name="Niang G."/>
            <person name="Scheremetjew M."/>
            <person name="Finn R."/>
            <person name="Kale V."/>
            <person name="Holt S."/>
            <person name="Cochrane G."/>
            <person name="Meng A."/>
            <person name="Brown T."/>
            <person name="Cohen L."/>
        </authorList>
    </citation>
    <scope>NUCLEOTIDE SEQUENCE</scope>
    <source>
        <strain evidence="1">CCMP2222</strain>
    </source>
</reference>
<organism evidence="1">
    <name type="scientific">Alexandrium andersonii</name>
    <dbReference type="NCBI Taxonomy" id="327968"/>
    <lineage>
        <taxon>Eukaryota</taxon>
        <taxon>Sar</taxon>
        <taxon>Alveolata</taxon>
        <taxon>Dinophyceae</taxon>
        <taxon>Gonyaulacales</taxon>
        <taxon>Pyrocystaceae</taxon>
        <taxon>Alexandrium</taxon>
    </lineage>
</organism>
<dbReference type="AlphaFoldDB" id="A0A7S2CJ90"/>
<accession>A0A7S2CJ90</accession>
<dbReference type="EMBL" id="HBGQ01037405">
    <property type="protein sequence ID" value="CAD9427012.1"/>
    <property type="molecule type" value="Transcribed_RNA"/>
</dbReference>
<name>A0A7S2CJ90_9DINO</name>
<evidence type="ECO:0000313" key="1">
    <source>
        <dbReference type="EMBL" id="CAD9427012.1"/>
    </source>
</evidence>
<gene>
    <name evidence="1" type="ORF">AAND1436_LOCUS18421</name>
</gene>
<proteinExistence type="predicted"/>
<evidence type="ECO:0008006" key="2">
    <source>
        <dbReference type="Google" id="ProtNLM"/>
    </source>
</evidence>
<protein>
    <recommendedName>
        <fullName evidence="2">Exostosin GT47 domain-containing protein</fullName>
    </recommendedName>
</protein>
<sequence>MREFVRLAGALLLLFLILRIRVKLDRLQRPSVAPPSWLRSFIGASELAYLRDYDFFYTIHQAPDKRDNFLVWMQEATWHVPFKDLPFTPVLSCEPGHSALFNRFDWQVVPPTAWEIPRETFDSATEAKNNMRLAGCHPVNPTQWRNGSTEHPNPKTVWAVAHGVERLLRLAEERLQPDDAGERTVVFSGTEMPLSWAFGRSPVERNATIMRLRRYFKRIIFQIKDIELEHVLAAPMGFCWGYFMQLLPKWALGANTSRRRLAKSFMEFSDIIGGSVENKTKGILAPGAFVASWLEEPRIPRMCRYYDKVGVLFPPSNTSTQVIVDAYESRRQMRSWAESSAARAAGVEFRKVPVSEWYFELSQYRFLMSPIGSAIQSAKTYEALSVLTVPIIVRMNYVLHDELVSLGFPMVVIEGWAEITKGAVDRWWKALSPRLESFRRNCLTVDGYWRMYTGQTTYCS</sequence>